<keyword evidence="2" id="KW-0812">Transmembrane</keyword>
<dbReference type="EMBL" id="MN739120">
    <property type="protein sequence ID" value="QHS89857.1"/>
    <property type="molecule type" value="Genomic_DNA"/>
</dbReference>
<dbReference type="AlphaFoldDB" id="A0A6C0BC68"/>
<evidence type="ECO:0008006" key="4">
    <source>
        <dbReference type="Google" id="ProtNLM"/>
    </source>
</evidence>
<reference evidence="3" key="1">
    <citation type="journal article" date="2020" name="Nature">
        <title>Giant virus diversity and host interactions through global metagenomics.</title>
        <authorList>
            <person name="Schulz F."/>
            <person name="Roux S."/>
            <person name="Paez-Espino D."/>
            <person name="Jungbluth S."/>
            <person name="Walsh D.A."/>
            <person name="Denef V.J."/>
            <person name="McMahon K.D."/>
            <person name="Konstantinidis K.T."/>
            <person name="Eloe-Fadrosh E.A."/>
            <person name="Kyrpides N.C."/>
            <person name="Woyke T."/>
        </authorList>
    </citation>
    <scope>NUCLEOTIDE SEQUENCE</scope>
    <source>
        <strain evidence="3">GVMAG-M-3300010160-4</strain>
    </source>
</reference>
<feature type="transmembrane region" description="Helical" evidence="2">
    <location>
        <begin position="249"/>
        <end position="268"/>
    </location>
</feature>
<feature type="transmembrane region" description="Helical" evidence="2">
    <location>
        <begin position="184"/>
        <end position="204"/>
    </location>
</feature>
<feature type="region of interest" description="Disordered" evidence="1">
    <location>
        <begin position="415"/>
        <end position="440"/>
    </location>
</feature>
<name>A0A6C0BC68_9ZZZZ</name>
<dbReference type="InterPro" id="IPR013083">
    <property type="entry name" value="Znf_RING/FYVE/PHD"/>
</dbReference>
<dbReference type="SUPFAM" id="SSF57850">
    <property type="entry name" value="RING/U-box"/>
    <property type="match status" value="1"/>
</dbReference>
<feature type="transmembrane region" description="Helical" evidence="2">
    <location>
        <begin position="280"/>
        <end position="305"/>
    </location>
</feature>
<proteinExistence type="predicted"/>
<feature type="transmembrane region" description="Helical" evidence="2">
    <location>
        <begin position="210"/>
        <end position="228"/>
    </location>
</feature>
<dbReference type="Gene3D" id="3.30.40.10">
    <property type="entry name" value="Zinc/RING finger domain, C3HC4 (zinc finger)"/>
    <property type="match status" value="1"/>
</dbReference>
<accession>A0A6C0BC68</accession>
<evidence type="ECO:0000313" key="3">
    <source>
        <dbReference type="EMBL" id="QHS89857.1"/>
    </source>
</evidence>
<keyword evidence="2" id="KW-0472">Membrane</keyword>
<protein>
    <recommendedName>
        <fullName evidence="4">RING-type domain-containing protein</fullName>
    </recommendedName>
</protein>
<sequence>MASNPIISHVSTNPSILANPIISNASTNHYNKIESLSKSNDEKSDGSKCCVCNLLSSELITTKCDHKYHLSCLKTCIKNDVKCFICSKGLVSEQIKRKNQKTIYLPLKDQYEEIIPSKRLSYLLGGGMHISYDTNSIIEEIINPTDNLTSRRLRIENIILPFLGLHFLTDGDIKIKITTGLVGLELRLICLLCYIYLFFKIPYLKNKTDALLLLSSICINSTSVVFALNKTKSLIDYCIKNGYSHKIMYLFTFIALFGDLFISLPYIFNYGSKFIKDISFLFLISWMYRFIKFGIQVFNGIIFCIDNDYFKTQQMTRIIFSNDGFTLTQLIPFITSFINENFKTDIPIQKDFPLCHGYGSNIPTQKDVPIFSDPVSSNLYNQQHLQSILNKEEKINDSKENKENVNEVPDFYYPSPSEIFSTDNPRNIPDGDLLEPKENKEDVNDAVTVENDSKNPHTDLSQFDSPEIKENLGLDFSVVISDESLTEKNILKEKAENQKSNFDSKTWWNYGK</sequence>
<keyword evidence="2" id="KW-1133">Transmembrane helix</keyword>
<evidence type="ECO:0000256" key="1">
    <source>
        <dbReference type="SAM" id="MobiDB-lite"/>
    </source>
</evidence>
<organism evidence="3">
    <name type="scientific">viral metagenome</name>
    <dbReference type="NCBI Taxonomy" id="1070528"/>
    <lineage>
        <taxon>unclassified sequences</taxon>
        <taxon>metagenomes</taxon>
        <taxon>organismal metagenomes</taxon>
    </lineage>
</organism>
<evidence type="ECO:0000256" key="2">
    <source>
        <dbReference type="SAM" id="Phobius"/>
    </source>
</evidence>